<feature type="transmembrane region" description="Helical" evidence="1">
    <location>
        <begin position="12"/>
        <end position="30"/>
    </location>
</feature>
<dbReference type="EMBL" id="LT629740">
    <property type="protein sequence ID" value="SDS77509.1"/>
    <property type="molecule type" value="Genomic_DNA"/>
</dbReference>
<sequence length="321" mass="36946">MHNALIMNFIRYKLLGPIGLIIFVFAMIVSSCNRGRVAHHEEKKKDSLSFKPVYGIPFTEVRRRLKNGMSFDNNGFQTEPSYKITFLANDSASVYSPEKKQFINFFVFMEGDSIFNVARSYFKMMQMSKDSLKLQVLEVQGDTLHMKHSLVYMTFYSNDYLKNVLKTNAATLGKPDRNDTLFIKKKAELANRIPDSAFSARIPVTMESRSPRVTVKYLKIKPDVSNNFDDSDGYMNPEFNITINKAYEGFSYSFWAFVDDKGQMYFDRSVDYIMPEYRESTTKTIKAIIDGYLKYYLIVKPGNTLGIVHTSAVLLNVVGRK</sequence>
<keyword evidence="1" id="KW-1133">Transmembrane helix</keyword>
<keyword evidence="1" id="KW-0472">Membrane</keyword>
<keyword evidence="3" id="KW-1185">Reference proteome</keyword>
<evidence type="ECO:0000256" key="1">
    <source>
        <dbReference type="SAM" id="Phobius"/>
    </source>
</evidence>
<organism evidence="2 3">
    <name type="scientific">Mucilaginibacter mallensis</name>
    <dbReference type="NCBI Taxonomy" id="652787"/>
    <lineage>
        <taxon>Bacteria</taxon>
        <taxon>Pseudomonadati</taxon>
        <taxon>Bacteroidota</taxon>
        <taxon>Sphingobacteriia</taxon>
        <taxon>Sphingobacteriales</taxon>
        <taxon>Sphingobacteriaceae</taxon>
        <taxon>Mucilaginibacter</taxon>
    </lineage>
</organism>
<gene>
    <name evidence="2" type="ORF">SAMN05216490_1788</name>
</gene>
<dbReference type="STRING" id="652787.SAMN05216490_1788"/>
<dbReference type="Proteomes" id="UP000199679">
    <property type="component" value="Chromosome I"/>
</dbReference>
<proteinExistence type="predicted"/>
<protein>
    <submittedName>
        <fullName evidence="2">Uncharacterized protein</fullName>
    </submittedName>
</protein>
<accession>A0A1H1V025</accession>
<name>A0A1H1V025_MUCMA</name>
<dbReference type="AlphaFoldDB" id="A0A1H1V025"/>
<reference evidence="2 3" key="1">
    <citation type="submission" date="2016-10" db="EMBL/GenBank/DDBJ databases">
        <authorList>
            <person name="de Groot N.N."/>
        </authorList>
    </citation>
    <scope>NUCLEOTIDE SEQUENCE [LARGE SCALE GENOMIC DNA]</scope>
    <source>
        <strain evidence="2 3">MP1X4</strain>
    </source>
</reference>
<keyword evidence="1" id="KW-0812">Transmembrane</keyword>
<evidence type="ECO:0000313" key="2">
    <source>
        <dbReference type="EMBL" id="SDS77509.1"/>
    </source>
</evidence>
<evidence type="ECO:0000313" key="3">
    <source>
        <dbReference type="Proteomes" id="UP000199679"/>
    </source>
</evidence>